<dbReference type="GO" id="GO:0043758">
    <property type="term" value="F:acetate-CoA ligase (ADP-forming) activity"/>
    <property type="evidence" value="ECO:0007669"/>
    <property type="project" value="UniProtKB-EC"/>
</dbReference>
<dbReference type="InterPro" id="IPR011761">
    <property type="entry name" value="ATP-grasp"/>
</dbReference>
<evidence type="ECO:0000256" key="6">
    <source>
        <dbReference type="PROSITE-ProRule" id="PRU00409"/>
    </source>
</evidence>
<dbReference type="PROSITE" id="PS50975">
    <property type="entry name" value="ATP_GRASP"/>
    <property type="match status" value="1"/>
</dbReference>
<evidence type="ECO:0000256" key="2">
    <source>
        <dbReference type="ARBA" id="ARBA00012957"/>
    </source>
</evidence>
<evidence type="ECO:0000313" key="9">
    <source>
        <dbReference type="Proteomes" id="UP000317158"/>
    </source>
</evidence>
<dbReference type="Gene3D" id="3.30.470.20">
    <property type="entry name" value="ATP-grasp fold, B domain"/>
    <property type="match status" value="1"/>
</dbReference>
<evidence type="ECO:0000259" key="7">
    <source>
        <dbReference type="PROSITE" id="PS50975"/>
    </source>
</evidence>
<evidence type="ECO:0000256" key="1">
    <source>
        <dbReference type="ARBA" id="ARBA00001619"/>
    </source>
</evidence>
<evidence type="ECO:0000256" key="5">
    <source>
        <dbReference type="ARBA" id="ARBA00022840"/>
    </source>
</evidence>
<proteinExistence type="predicted"/>
<dbReference type="Proteomes" id="UP000317158">
    <property type="component" value="Unassembled WGS sequence"/>
</dbReference>
<name>A0A520KTD3_METT2</name>
<dbReference type="GO" id="GO:0046872">
    <property type="term" value="F:metal ion binding"/>
    <property type="evidence" value="ECO:0007669"/>
    <property type="project" value="InterPro"/>
</dbReference>
<gene>
    <name evidence="8" type="ORF">EF806_01890</name>
</gene>
<accession>A0A520KTD3</accession>
<dbReference type="PANTHER" id="PTHR43334">
    <property type="entry name" value="ACETATE--COA LIGASE [ADP-FORMING]"/>
    <property type="match status" value="1"/>
</dbReference>
<dbReference type="FunFam" id="3.30.1490.20:FF:000020">
    <property type="entry name" value="Protein lysine acetyltransferase"/>
    <property type="match status" value="1"/>
</dbReference>
<dbReference type="Gene3D" id="3.30.1490.20">
    <property type="entry name" value="ATP-grasp fold, A domain"/>
    <property type="match status" value="1"/>
</dbReference>
<dbReference type="EC" id="6.2.1.13" evidence="2"/>
<dbReference type="GO" id="GO:0005524">
    <property type="term" value="F:ATP binding"/>
    <property type="evidence" value="ECO:0007669"/>
    <property type="project" value="UniProtKB-UniRule"/>
</dbReference>
<reference evidence="8 9" key="1">
    <citation type="journal article" date="2019" name="Nat. Microbiol.">
        <title>Wide diversity of methane and short-chain alkane metabolisms in uncultured archaea.</title>
        <authorList>
            <person name="Borrel G."/>
            <person name="Adam P.S."/>
            <person name="McKay L.J."/>
            <person name="Chen L.X."/>
            <person name="Sierra-Garcia I.N."/>
            <person name="Sieber C.M."/>
            <person name="Letourneur Q."/>
            <person name="Ghozlane A."/>
            <person name="Andersen G.L."/>
            <person name="Li W.J."/>
            <person name="Hallam S.J."/>
            <person name="Muyzer G."/>
            <person name="de Oliveira V.M."/>
            <person name="Inskeep W.P."/>
            <person name="Banfield J.F."/>
            <person name="Gribaldo S."/>
        </authorList>
    </citation>
    <scope>NUCLEOTIDE SEQUENCE [LARGE SCALE GENOMIC DNA]</scope>
    <source>
        <strain evidence="8">NM1a</strain>
    </source>
</reference>
<dbReference type="InterPro" id="IPR051538">
    <property type="entry name" value="Acyl-CoA_Synth/Transferase"/>
</dbReference>
<protein>
    <recommendedName>
        <fullName evidence="2">acetate--CoA ligase (ADP-forming)</fullName>
        <ecNumber evidence="2">6.2.1.13</ecNumber>
    </recommendedName>
</protein>
<evidence type="ECO:0000256" key="4">
    <source>
        <dbReference type="ARBA" id="ARBA00022741"/>
    </source>
</evidence>
<comment type="catalytic activity">
    <reaction evidence="1">
        <text>acetate + ATP + CoA = acetyl-CoA + ADP + phosphate</text>
        <dbReference type="Rhea" id="RHEA:15081"/>
        <dbReference type="ChEBI" id="CHEBI:30089"/>
        <dbReference type="ChEBI" id="CHEBI:30616"/>
        <dbReference type="ChEBI" id="CHEBI:43474"/>
        <dbReference type="ChEBI" id="CHEBI:57287"/>
        <dbReference type="ChEBI" id="CHEBI:57288"/>
        <dbReference type="ChEBI" id="CHEBI:456216"/>
        <dbReference type="EC" id="6.2.1.13"/>
    </reaction>
</comment>
<keyword evidence="4 6" id="KW-0547">Nucleotide-binding</keyword>
<feature type="domain" description="ATP-grasp" evidence="7">
    <location>
        <begin position="27"/>
        <end position="63"/>
    </location>
</feature>
<dbReference type="InterPro" id="IPR013815">
    <property type="entry name" value="ATP_grasp_subdomain_1"/>
</dbReference>
<organism evidence="8 9">
    <name type="scientific">Methanoliparum thermophilum</name>
    <dbReference type="NCBI Taxonomy" id="2491083"/>
    <lineage>
        <taxon>Archaea</taxon>
        <taxon>Methanobacteriati</taxon>
        <taxon>Methanobacteriota</taxon>
        <taxon>Candidatus Methanoliparia</taxon>
        <taxon>Candidatus Methanoliparales</taxon>
        <taxon>Candidatus Methanoliparaceae</taxon>
        <taxon>Candidatus Methanoliparum</taxon>
    </lineage>
</organism>
<comment type="caution">
    <text evidence="8">The sequence shown here is derived from an EMBL/GenBank/DDBJ whole genome shotgun (WGS) entry which is preliminary data.</text>
</comment>
<keyword evidence="3" id="KW-0436">Ligase</keyword>
<evidence type="ECO:0000256" key="3">
    <source>
        <dbReference type="ARBA" id="ARBA00022598"/>
    </source>
</evidence>
<dbReference type="AlphaFoldDB" id="A0A520KTD3"/>
<dbReference type="PANTHER" id="PTHR43334:SF1">
    <property type="entry name" value="3-HYDROXYPROPIONATE--COA LIGASE [ADP-FORMING]"/>
    <property type="match status" value="1"/>
</dbReference>
<dbReference type="SUPFAM" id="SSF56059">
    <property type="entry name" value="Glutathione synthetase ATP-binding domain-like"/>
    <property type="match status" value="1"/>
</dbReference>
<sequence>MSKEDTIKIIKKVREEGRKVLTEYESKKILSVYGIPITREKLAKDLDESIKFAEEIGYPVVLKIVSPDITHKTDLGGVKIGIKSQKELEEAYTDLMRIKDRVKDANIHGVLVQEMLRKGNEVILGMTQDPQFGPVIMFGLGGVFVEVLKDVSFKIPPLTRRDAEDMIKEIKAYPILEGARGGVVSDMNALIDCILKLSELSLDLEEELKEMDINPLFAMEKGAAAVDSLILLR</sequence>
<evidence type="ECO:0000313" key="8">
    <source>
        <dbReference type="EMBL" id="RZN64825.1"/>
    </source>
</evidence>
<dbReference type="Pfam" id="PF13549">
    <property type="entry name" value="ATP-grasp_5"/>
    <property type="match status" value="1"/>
</dbReference>
<keyword evidence="5 6" id="KW-0067">ATP-binding</keyword>
<dbReference type="EMBL" id="RXIF01000004">
    <property type="protein sequence ID" value="RZN64825.1"/>
    <property type="molecule type" value="Genomic_DNA"/>
</dbReference>